<dbReference type="HOGENOM" id="CLU_2389905_0_0_1"/>
<accession>A0A0E0J8U5</accession>
<proteinExistence type="predicted"/>
<organism evidence="1">
    <name type="scientific">Oryza nivara</name>
    <name type="common">Indian wild rice</name>
    <name type="synonym">Oryza sativa f. spontanea</name>
    <dbReference type="NCBI Taxonomy" id="4536"/>
    <lineage>
        <taxon>Eukaryota</taxon>
        <taxon>Viridiplantae</taxon>
        <taxon>Streptophyta</taxon>
        <taxon>Embryophyta</taxon>
        <taxon>Tracheophyta</taxon>
        <taxon>Spermatophyta</taxon>
        <taxon>Magnoliopsida</taxon>
        <taxon>Liliopsida</taxon>
        <taxon>Poales</taxon>
        <taxon>Poaceae</taxon>
        <taxon>BOP clade</taxon>
        <taxon>Oryzoideae</taxon>
        <taxon>Oryzeae</taxon>
        <taxon>Oryzinae</taxon>
        <taxon>Oryza</taxon>
    </lineage>
</organism>
<dbReference type="STRING" id="4536.A0A0E0J8U5"/>
<dbReference type="Proteomes" id="UP000006591">
    <property type="component" value="Chromosome 12"/>
</dbReference>
<evidence type="ECO:0000313" key="2">
    <source>
        <dbReference type="Proteomes" id="UP000006591"/>
    </source>
</evidence>
<keyword evidence="2" id="KW-1185">Reference proteome</keyword>
<sequence length="94" mass="10983">MRKKRLLFDHDVNVLVLKRHQNRHLFDFHISVIFMMPIWNPSYPVPMPGSQLAPIAFSVVVFEFKVLSGDKANRWANYEIMAANVHYEIEIGPC</sequence>
<reference evidence="1" key="2">
    <citation type="submission" date="2018-04" db="EMBL/GenBank/DDBJ databases">
        <title>OnivRS2 (Oryza nivara Reference Sequence Version 2).</title>
        <authorList>
            <person name="Zhang J."/>
            <person name="Kudrna D."/>
            <person name="Lee S."/>
            <person name="Talag J."/>
            <person name="Rajasekar S."/>
            <person name="Welchert J."/>
            <person name="Hsing Y.-I."/>
            <person name="Wing R.A."/>
        </authorList>
    </citation>
    <scope>NUCLEOTIDE SEQUENCE [LARGE SCALE GENOMIC DNA]</scope>
    <source>
        <strain evidence="1">SL10</strain>
    </source>
</reference>
<dbReference type="AlphaFoldDB" id="A0A0E0J8U5"/>
<reference evidence="1" key="1">
    <citation type="submission" date="2015-04" db="UniProtKB">
        <authorList>
            <consortium name="EnsemblPlants"/>
        </authorList>
    </citation>
    <scope>IDENTIFICATION</scope>
    <source>
        <strain evidence="1">SL10</strain>
    </source>
</reference>
<protein>
    <submittedName>
        <fullName evidence="1">Uncharacterized protein</fullName>
    </submittedName>
</protein>
<dbReference type="Gramene" id="ONIVA12G07960.1">
    <property type="protein sequence ID" value="ONIVA12G07960.1"/>
    <property type="gene ID" value="ONIVA12G07960"/>
</dbReference>
<name>A0A0E0J8U5_ORYNI</name>
<dbReference type="EnsemblPlants" id="ONIVA12G07960.1">
    <property type="protein sequence ID" value="ONIVA12G07960.1"/>
    <property type="gene ID" value="ONIVA12G07960"/>
</dbReference>
<evidence type="ECO:0000313" key="1">
    <source>
        <dbReference type="EnsemblPlants" id="ONIVA12G07960.1"/>
    </source>
</evidence>